<evidence type="ECO:0000256" key="3">
    <source>
        <dbReference type="ARBA" id="ARBA00005109"/>
    </source>
</evidence>
<evidence type="ECO:0000256" key="8">
    <source>
        <dbReference type="ARBA" id="ARBA00022801"/>
    </source>
</evidence>
<evidence type="ECO:0000256" key="6">
    <source>
        <dbReference type="ARBA" id="ARBA00016714"/>
    </source>
</evidence>
<evidence type="ECO:0000256" key="7">
    <source>
        <dbReference type="ARBA" id="ARBA00022456"/>
    </source>
</evidence>
<comment type="pathway">
    <text evidence="3">Amino-acid degradation; L-valine degradation.</text>
</comment>
<evidence type="ECO:0000256" key="9">
    <source>
        <dbReference type="ARBA" id="ARBA00023128"/>
    </source>
</evidence>
<dbReference type="SUPFAM" id="SSF52096">
    <property type="entry name" value="ClpP/crotonase"/>
    <property type="match status" value="1"/>
</dbReference>
<dbReference type="Proteomes" id="UP000515204">
    <property type="component" value="Unplaced"/>
</dbReference>
<reference evidence="14 15" key="1">
    <citation type="submission" date="2025-04" db="UniProtKB">
        <authorList>
            <consortium name="RefSeq"/>
        </authorList>
    </citation>
    <scope>IDENTIFICATION</scope>
</reference>
<evidence type="ECO:0000313" key="17">
    <source>
        <dbReference type="RefSeq" id="XP_014472876.1"/>
    </source>
</evidence>
<dbReference type="OrthoDB" id="1737613at2759"/>
<evidence type="ECO:0000313" key="14">
    <source>
        <dbReference type="RefSeq" id="XP_014472873.1"/>
    </source>
</evidence>
<keyword evidence="13" id="KW-1185">Reference proteome</keyword>
<evidence type="ECO:0000256" key="10">
    <source>
        <dbReference type="ARBA" id="ARBA00024871"/>
    </source>
</evidence>
<dbReference type="RefSeq" id="XP_014472875.1">
    <property type="nucleotide sequence ID" value="XM_014617389.1"/>
</dbReference>
<organism evidence="13 14">
    <name type="scientific">Dinoponera quadriceps</name>
    <name type="common">South American ant</name>
    <dbReference type="NCBI Taxonomy" id="609295"/>
    <lineage>
        <taxon>Eukaryota</taxon>
        <taxon>Metazoa</taxon>
        <taxon>Ecdysozoa</taxon>
        <taxon>Arthropoda</taxon>
        <taxon>Hexapoda</taxon>
        <taxon>Insecta</taxon>
        <taxon>Pterygota</taxon>
        <taxon>Neoptera</taxon>
        <taxon>Endopterygota</taxon>
        <taxon>Hymenoptera</taxon>
        <taxon>Apocrita</taxon>
        <taxon>Aculeata</taxon>
        <taxon>Formicoidea</taxon>
        <taxon>Formicidae</taxon>
        <taxon>Ponerinae</taxon>
        <taxon>Ponerini</taxon>
        <taxon>Dinoponera</taxon>
    </lineage>
</organism>
<comment type="subcellular location">
    <subcellularLocation>
        <location evidence="2">Mitochondrion</location>
    </subcellularLocation>
</comment>
<name>A0A6P3X3N4_DINQU</name>
<accession>A0A6P3X3N4</accession>
<keyword evidence="9" id="KW-0496">Mitochondrion</keyword>
<evidence type="ECO:0000313" key="13">
    <source>
        <dbReference type="Proteomes" id="UP000515204"/>
    </source>
</evidence>
<feature type="domain" description="Enoyl-CoA hydratase/isomerase" evidence="12">
    <location>
        <begin position="60"/>
        <end position="384"/>
    </location>
</feature>
<evidence type="ECO:0000256" key="5">
    <source>
        <dbReference type="ARBA" id="ARBA00011915"/>
    </source>
</evidence>
<evidence type="ECO:0000256" key="11">
    <source>
        <dbReference type="ARBA" id="ARBA00031181"/>
    </source>
</evidence>
<sequence>MISNVIRKVYCPDISTIIRNVAVRSFSLPNSSAASSQDITYQGIFGGMEDDVLMKDVEDCGVIVLNRPKALNSLSISMLSKIQPILKEWESSKRLVMIEGAGDKAFCAGGDIKALVLTLNQPNGHTYGQKFFKNEYSVNHHISVYKKPYIAFMSGVTMGGGVGLSVHGKYRIATEKTLFAMPETMIGLFPDVGGTYFLPRLKGKLGLFLGLTGHRLKGVDVLLAGIATHYVPSEKLADLKRDLLTSPSSSIDNILNQYQPKLNHEFSLTRHMSQIDHCFSAPNVEEIIERLKEDNSEWAQKNLEIILKVSPTSLKVTKKAIDEGKERSLAECLKIEYRLTCTTLKKESDFYEGVRALLIDKDQKPIWKPSTLAEVTEEYINKRFAPLPADLELELGPSKL</sequence>
<keyword evidence="8 14" id="KW-0378">Hydrolase</keyword>
<evidence type="ECO:0000313" key="15">
    <source>
        <dbReference type="RefSeq" id="XP_014472874.1"/>
    </source>
</evidence>
<gene>
    <name evidence="14 15 16 17" type="primary">LOC106743493</name>
</gene>
<dbReference type="CDD" id="cd06558">
    <property type="entry name" value="crotonase-like"/>
    <property type="match status" value="1"/>
</dbReference>
<dbReference type="RefSeq" id="XP_014472876.1">
    <property type="nucleotide sequence ID" value="XM_014617390.1"/>
</dbReference>
<dbReference type="PANTHER" id="PTHR43176:SF3">
    <property type="entry name" value="3-HYDROXYISOBUTYRYL-COA HYDROLASE, MITOCHONDRIAL"/>
    <property type="match status" value="1"/>
</dbReference>
<dbReference type="InterPro" id="IPR029045">
    <property type="entry name" value="ClpP/crotonase-like_dom_sf"/>
</dbReference>
<evidence type="ECO:0000256" key="4">
    <source>
        <dbReference type="ARBA" id="ARBA00005254"/>
    </source>
</evidence>
<dbReference type="PANTHER" id="PTHR43176">
    <property type="entry name" value="3-HYDROXYISOBUTYRYL-COA HYDROLASE-RELATED"/>
    <property type="match status" value="1"/>
</dbReference>
<proteinExistence type="inferred from homology"/>
<dbReference type="AlphaFoldDB" id="A0A6P3X3N4"/>
<dbReference type="FunFam" id="3.90.226.10:FF:000026">
    <property type="entry name" value="3-hydroxyisobutyryl-CoA hydrolase, mitochondrial"/>
    <property type="match status" value="1"/>
</dbReference>
<evidence type="ECO:0000313" key="16">
    <source>
        <dbReference type="RefSeq" id="XP_014472875.1"/>
    </source>
</evidence>
<evidence type="ECO:0000256" key="2">
    <source>
        <dbReference type="ARBA" id="ARBA00004173"/>
    </source>
</evidence>
<protein>
    <recommendedName>
        <fullName evidence="6">3-hydroxyisobutyryl-CoA hydrolase, mitochondrial</fullName>
        <ecNumber evidence="5">3.1.2.4</ecNumber>
    </recommendedName>
    <alternativeName>
        <fullName evidence="11">3-hydroxyisobutyryl-coenzyme A hydrolase</fullName>
    </alternativeName>
</protein>
<dbReference type="CTD" id="26275"/>
<keyword evidence="7" id="KW-0101">Branched-chain amino acid catabolism</keyword>
<dbReference type="KEGG" id="dqu:106743493"/>
<dbReference type="UniPathway" id="UPA00362"/>
<dbReference type="GeneID" id="106743493"/>
<comment type="similarity">
    <text evidence="4">Belongs to the enoyl-CoA hydratase/isomerase family.</text>
</comment>
<dbReference type="InterPro" id="IPR045004">
    <property type="entry name" value="ECH_dom"/>
</dbReference>
<dbReference type="Gene3D" id="3.90.226.10">
    <property type="entry name" value="2-enoyl-CoA Hydratase, Chain A, domain 1"/>
    <property type="match status" value="1"/>
</dbReference>
<dbReference type="GO" id="GO:0003860">
    <property type="term" value="F:3-hydroxyisobutyryl-CoA hydrolase activity"/>
    <property type="evidence" value="ECO:0007669"/>
    <property type="project" value="UniProtKB-EC"/>
</dbReference>
<dbReference type="GO" id="GO:0006574">
    <property type="term" value="P:L-valine catabolic process"/>
    <property type="evidence" value="ECO:0007669"/>
    <property type="project" value="UniProtKB-UniPathway"/>
</dbReference>
<comment type="catalytic activity">
    <reaction evidence="1">
        <text>3-hydroxy-2-methylpropanoyl-CoA + H2O = 3-hydroxy-2-methylpropanoate + CoA + H(+)</text>
        <dbReference type="Rhea" id="RHEA:20888"/>
        <dbReference type="ChEBI" id="CHEBI:11805"/>
        <dbReference type="ChEBI" id="CHEBI:15377"/>
        <dbReference type="ChEBI" id="CHEBI:15378"/>
        <dbReference type="ChEBI" id="CHEBI:57287"/>
        <dbReference type="ChEBI" id="CHEBI:57340"/>
        <dbReference type="EC" id="3.1.2.4"/>
    </reaction>
</comment>
<evidence type="ECO:0000256" key="1">
    <source>
        <dbReference type="ARBA" id="ARBA00001709"/>
    </source>
</evidence>
<dbReference type="NCBIfam" id="NF004127">
    <property type="entry name" value="PRK05617.1"/>
    <property type="match status" value="1"/>
</dbReference>
<dbReference type="EC" id="3.1.2.4" evidence="5"/>
<dbReference type="GO" id="GO:0005739">
    <property type="term" value="C:mitochondrion"/>
    <property type="evidence" value="ECO:0007669"/>
    <property type="project" value="UniProtKB-SubCell"/>
</dbReference>
<dbReference type="RefSeq" id="XP_014472874.1">
    <property type="nucleotide sequence ID" value="XM_014617388.1"/>
</dbReference>
<evidence type="ECO:0000259" key="12">
    <source>
        <dbReference type="Pfam" id="PF16113"/>
    </source>
</evidence>
<dbReference type="InterPro" id="IPR032259">
    <property type="entry name" value="HIBYL-CoA-H"/>
</dbReference>
<dbReference type="RefSeq" id="XP_014472873.1">
    <property type="nucleotide sequence ID" value="XM_014617387.1"/>
</dbReference>
<dbReference type="Pfam" id="PF16113">
    <property type="entry name" value="ECH_2"/>
    <property type="match status" value="1"/>
</dbReference>
<comment type="function">
    <text evidence="10">Hydrolyzes 3-hydroxyisobutyryl-CoA (HIBYL-CoA), a saline catabolite. Has high activity toward isobutyryl-CoA. Could be an isobutyryl-CoA dehydrogenase that functions in valine catabolism. Also hydrolyzes 3-hydroxypropanoyl-CoA.</text>
</comment>